<dbReference type="EMBL" id="OW152828">
    <property type="protein sequence ID" value="CAH2046006.1"/>
    <property type="molecule type" value="Genomic_DNA"/>
</dbReference>
<protein>
    <submittedName>
        <fullName evidence="2">Uncharacterized protein</fullName>
    </submittedName>
</protein>
<gene>
    <name evidence="2" type="ORF">IPOD504_LOCUS5329</name>
</gene>
<feature type="non-terminal residue" evidence="2">
    <location>
        <position position="116"/>
    </location>
</feature>
<keyword evidence="3" id="KW-1185">Reference proteome</keyword>
<accession>A0ABN8I4H3</accession>
<reference evidence="2" key="1">
    <citation type="submission" date="2022-03" db="EMBL/GenBank/DDBJ databases">
        <authorList>
            <person name="Martin H S."/>
        </authorList>
    </citation>
    <scope>NUCLEOTIDE SEQUENCE</scope>
</reference>
<evidence type="ECO:0000256" key="1">
    <source>
        <dbReference type="SAM" id="MobiDB-lite"/>
    </source>
</evidence>
<dbReference type="Proteomes" id="UP000837857">
    <property type="component" value="Chromosome 16"/>
</dbReference>
<sequence length="116" mass="12184">MAFGKAPSVRGFTQLPTQWGVGRGDGGMGINETQKSKKPPTAFGKAAGRALIHATAVGRCGGRQRWRGGGGDATKPSAPGDIARATTPRRPTPRDRRKTRHLAAAVPQFGAAGRRR</sequence>
<organism evidence="2 3">
    <name type="scientific">Iphiclides podalirius</name>
    <name type="common">scarce swallowtail</name>
    <dbReference type="NCBI Taxonomy" id="110791"/>
    <lineage>
        <taxon>Eukaryota</taxon>
        <taxon>Metazoa</taxon>
        <taxon>Ecdysozoa</taxon>
        <taxon>Arthropoda</taxon>
        <taxon>Hexapoda</taxon>
        <taxon>Insecta</taxon>
        <taxon>Pterygota</taxon>
        <taxon>Neoptera</taxon>
        <taxon>Endopterygota</taxon>
        <taxon>Lepidoptera</taxon>
        <taxon>Glossata</taxon>
        <taxon>Ditrysia</taxon>
        <taxon>Papilionoidea</taxon>
        <taxon>Papilionidae</taxon>
        <taxon>Papilioninae</taxon>
        <taxon>Iphiclides</taxon>
    </lineage>
</organism>
<feature type="region of interest" description="Disordered" evidence="1">
    <location>
        <begin position="1"/>
        <end position="46"/>
    </location>
</feature>
<evidence type="ECO:0000313" key="3">
    <source>
        <dbReference type="Proteomes" id="UP000837857"/>
    </source>
</evidence>
<name>A0ABN8I4H3_9NEOP</name>
<proteinExistence type="predicted"/>
<evidence type="ECO:0000313" key="2">
    <source>
        <dbReference type="EMBL" id="CAH2046006.1"/>
    </source>
</evidence>
<feature type="region of interest" description="Disordered" evidence="1">
    <location>
        <begin position="58"/>
        <end position="116"/>
    </location>
</feature>